<keyword evidence="1" id="KW-1133">Transmembrane helix</keyword>
<protein>
    <submittedName>
        <fullName evidence="2">Uncharacterized protein</fullName>
    </submittedName>
</protein>
<proteinExistence type="predicted"/>
<evidence type="ECO:0000256" key="1">
    <source>
        <dbReference type="SAM" id="Phobius"/>
    </source>
</evidence>
<sequence length="142" mass="14396">MRVAGERNSAAGLPVILSGAAGLPVILSGAAGLPVNLSGAAGLPVNLSDSAAGLPVILSGAAALPVILSGAAALPVILSGAAALSVLDDYEERQSCELSLATSHPCISCTRSTKMTTRKQFLFYLNKTPFCLSDSRFILLTL</sequence>
<gene>
    <name evidence="2" type="ORF">RRG08_046661</name>
</gene>
<comment type="caution">
    <text evidence="2">The sequence shown here is derived from an EMBL/GenBank/DDBJ whole genome shotgun (WGS) entry which is preliminary data.</text>
</comment>
<evidence type="ECO:0000313" key="3">
    <source>
        <dbReference type="Proteomes" id="UP001283361"/>
    </source>
</evidence>
<keyword evidence="3" id="KW-1185">Reference proteome</keyword>
<name>A0AAE1BC14_9GAST</name>
<feature type="transmembrane region" description="Helical" evidence="1">
    <location>
        <begin position="12"/>
        <end position="33"/>
    </location>
</feature>
<organism evidence="2 3">
    <name type="scientific">Elysia crispata</name>
    <name type="common">lettuce slug</name>
    <dbReference type="NCBI Taxonomy" id="231223"/>
    <lineage>
        <taxon>Eukaryota</taxon>
        <taxon>Metazoa</taxon>
        <taxon>Spiralia</taxon>
        <taxon>Lophotrochozoa</taxon>
        <taxon>Mollusca</taxon>
        <taxon>Gastropoda</taxon>
        <taxon>Heterobranchia</taxon>
        <taxon>Euthyneura</taxon>
        <taxon>Panpulmonata</taxon>
        <taxon>Sacoglossa</taxon>
        <taxon>Placobranchoidea</taxon>
        <taxon>Plakobranchidae</taxon>
        <taxon>Elysia</taxon>
    </lineage>
</organism>
<dbReference type="Proteomes" id="UP001283361">
    <property type="component" value="Unassembled WGS sequence"/>
</dbReference>
<keyword evidence="1" id="KW-0472">Membrane</keyword>
<reference evidence="2" key="1">
    <citation type="journal article" date="2023" name="G3 (Bethesda)">
        <title>A reference genome for the long-term kleptoplast-retaining sea slug Elysia crispata morphotype clarki.</title>
        <authorList>
            <person name="Eastman K.E."/>
            <person name="Pendleton A.L."/>
            <person name="Shaikh M.A."/>
            <person name="Suttiyut T."/>
            <person name="Ogas R."/>
            <person name="Tomko P."/>
            <person name="Gavelis G."/>
            <person name="Widhalm J.R."/>
            <person name="Wisecaver J.H."/>
        </authorList>
    </citation>
    <scope>NUCLEOTIDE SEQUENCE</scope>
    <source>
        <strain evidence="2">ECLA1</strain>
    </source>
</reference>
<feature type="transmembrane region" description="Helical" evidence="1">
    <location>
        <begin position="53"/>
        <end position="78"/>
    </location>
</feature>
<evidence type="ECO:0000313" key="2">
    <source>
        <dbReference type="EMBL" id="KAK3803345.1"/>
    </source>
</evidence>
<dbReference type="EMBL" id="JAWDGP010000150">
    <property type="protein sequence ID" value="KAK3803345.1"/>
    <property type="molecule type" value="Genomic_DNA"/>
</dbReference>
<keyword evidence="1" id="KW-0812">Transmembrane</keyword>
<dbReference type="AlphaFoldDB" id="A0AAE1BC14"/>
<accession>A0AAE1BC14</accession>